<dbReference type="RefSeq" id="XP_020898052.1">
    <property type="nucleotide sequence ID" value="XM_021042393.2"/>
</dbReference>
<name>A0A913X2U9_EXADI</name>
<proteinExistence type="predicted"/>
<evidence type="ECO:0000313" key="1">
    <source>
        <dbReference type="EnsemblMetazoa" id="XP_020898052.1"/>
    </source>
</evidence>
<organism evidence="1 2">
    <name type="scientific">Exaiptasia diaphana</name>
    <name type="common">Tropical sea anemone</name>
    <name type="synonym">Aiptasia pulchella</name>
    <dbReference type="NCBI Taxonomy" id="2652724"/>
    <lineage>
        <taxon>Eukaryota</taxon>
        <taxon>Metazoa</taxon>
        <taxon>Cnidaria</taxon>
        <taxon>Anthozoa</taxon>
        <taxon>Hexacorallia</taxon>
        <taxon>Actiniaria</taxon>
        <taxon>Aiptasiidae</taxon>
        <taxon>Exaiptasia</taxon>
    </lineage>
</organism>
<dbReference type="GeneID" id="110236841"/>
<dbReference type="Proteomes" id="UP000887567">
    <property type="component" value="Unplaced"/>
</dbReference>
<dbReference type="EnsemblMetazoa" id="XM_021042393.2">
    <property type="protein sequence ID" value="XP_020898052.1"/>
    <property type="gene ID" value="LOC110236841"/>
</dbReference>
<evidence type="ECO:0000313" key="2">
    <source>
        <dbReference type="Proteomes" id="UP000887567"/>
    </source>
</evidence>
<sequence length="180" mass="20229">MIDSDVQFSCDATSKEEEQHNQVYNNSKHFNHGTPKHQHGIETFPNGYVNGLNIKDIGVDLIKSDVVAPTKEAQYASIVAVPTNPKYSGKVCNQTVLTTFAPVYEENVRNFAHKEYPVYATIDSFRSAAHIPLVQTTSRPHDLNYAELAAFDCNAWHNTKRPPPYEETKYAAVKVPPENH</sequence>
<protein>
    <submittedName>
        <fullName evidence="1">Uncharacterized protein</fullName>
    </submittedName>
</protein>
<dbReference type="AlphaFoldDB" id="A0A913X2U9"/>
<keyword evidence="2" id="KW-1185">Reference proteome</keyword>
<reference evidence="1" key="1">
    <citation type="submission" date="2022-11" db="UniProtKB">
        <authorList>
            <consortium name="EnsemblMetazoa"/>
        </authorList>
    </citation>
    <scope>IDENTIFICATION</scope>
</reference>
<accession>A0A913X2U9</accession>
<dbReference type="KEGG" id="epa:110236841"/>